<keyword evidence="4" id="KW-1185">Reference proteome</keyword>
<gene>
    <name evidence="2" type="ORF">T4C_3238</name>
    <name evidence="1" type="ORF">T4D_306</name>
</gene>
<name>A0A0V1FU40_TRIPS</name>
<evidence type="ECO:0000313" key="3">
    <source>
        <dbReference type="Proteomes" id="UP000054826"/>
    </source>
</evidence>
<dbReference type="EMBL" id="JYDT01000038">
    <property type="protein sequence ID" value="KRY88787.1"/>
    <property type="molecule type" value="Genomic_DNA"/>
</dbReference>
<dbReference type="Proteomes" id="UP000054995">
    <property type="component" value="Unassembled WGS sequence"/>
</dbReference>
<evidence type="ECO:0000313" key="2">
    <source>
        <dbReference type="EMBL" id="KRZ43549.1"/>
    </source>
</evidence>
<evidence type="ECO:0000313" key="4">
    <source>
        <dbReference type="Proteomes" id="UP000054995"/>
    </source>
</evidence>
<dbReference type="AlphaFoldDB" id="A0A0V1FU40"/>
<protein>
    <submittedName>
        <fullName evidence="1">Uncharacterized protein</fullName>
    </submittedName>
</protein>
<dbReference type="EMBL" id="JYDV01000009">
    <property type="protein sequence ID" value="KRZ43549.1"/>
    <property type="molecule type" value="Genomic_DNA"/>
</dbReference>
<comment type="caution">
    <text evidence="1">The sequence shown here is derived from an EMBL/GenBank/DDBJ whole genome shotgun (WGS) entry which is preliminary data.</text>
</comment>
<proteinExistence type="predicted"/>
<organism evidence="1 4">
    <name type="scientific">Trichinella pseudospiralis</name>
    <name type="common">Parasitic roundworm</name>
    <dbReference type="NCBI Taxonomy" id="6337"/>
    <lineage>
        <taxon>Eukaryota</taxon>
        <taxon>Metazoa</taxon>
        <taxon>Ecdysozoa</taxon>
        <taxon>Nematoda</taxon>
        <taxon>Enoplea</taxon>
        <taxon>Dorylaimia</taxon>
        <taxon>Trichinellida</taxon>
        <taxon>Trichinellidae</taxon>
        <taxon>Trichinella</taxon>
    </lineage>
</organism>
<dbReference type="Proteomes" id="UP000054826">
    <property type="component" value="Unassembled WGS sequence"/>
</dbReference>
<reference evidence="3 4" key="1">
    <citation type="submission" date="2015-01" db="EMBL/GenBank/DDBJ databases">
        <title>Evolution of Trichinella species and genotypes.</title>
        <authorList>
            <person name="Korhonen P.K."/>
            <person name="Edoardo P."/>
            <person name="Giuseppe L.R."/>
            <person name="Gasser R.B."/>
        </authorList>
    </citation>
    <scope>NUCLEOTIDE SEQUENCE [LARGE SCALE GENOMIC DNA]</scope>
    <source>
        <strain evidence="2">ISS176</strain>
        <strain evidence="1">ISS470</strain>
    </source>
</reference>
<evidence type="ECO:0000313" key="1">
    <source>
        <dbReference type="EMBL" id="KRY88787.1"/>
    </source>
</evidence>
<sequence>MFSSIASVFHVGNRSMMNVHSYSQLHQMDEGVSEIKSRFMDLQNYKNMQVTKNLQADVTLAYLIYIVFAEYVFSTVDRSVN</sequence>
<accession>A0A0V1FU40</accession>